<feature type="domain" description="Exonuclease" evidence="8">
    <location>
        <begin position="217"/>
        <end position="379"/>
    </location>
</feature>
<dbReference type="PANTHER" id="PTHR12801">
    <property type="entry name" value="RNA EXONUCLEASE REXO1 / RECO3 FAMILY MEMBER-RELATED"/>
    <property type="match status" value="1"/>
</dbReference>
<evidence type="ECO:0000256" key="6">
    <source>
        <dbReference type="ARBA" id="ARBA00023242"/>
    </source>
</evidence>
<dbReference type="STRING" id="45357.A0A2V1AXR9"/>
<dbReference type="Gene3D" id="3.30.420.10">
    <property type="entry name" value="Ribonuclease H-like superfamily/Ribonuclease H"/>
    <property type="match status" value="1"/>
</dbReference>
<reference evidence="9 10" key="1">
    <citation type="submission" date="2017-12" db="EMBL/GenBank/DDBJ databases">
        <title>Genome Sequence of a Multidrug-Resistant Candida haemulonii Isolate from a Patient with Chronic Leg Ulcers in Israel.</title>
        <authorList>
            <person name="Chow N.A."/>
            <person name="Gade L."/>
            <person name="Batra D."/>
            <person name="Rowe L.A."/>
            <person name="Ben-Ami R."/>
            <person name="Loparev V.N."/>
            <person name="Litvintseva A.P."/>
        </authorList>
    </citation>
    <scope>NUCLEOTIDE SEQUENCE [LARGE SCALE GENOMIC DNA]</scope>
    <source>
        <strain evidence="9 10">B11899</strain>
    </source>
</reference>
<keyword evidence="4" id="KW-0378">Hydrolase</keyword>
<sequence length="548" mass="61774">MASEDIKSEVPPVASDNSQKRDNSHLDKPKKQKVHKRKLKKMLAKPTIQNIEAPVPLPAIRKLVIELAEGVSQKHQKRIQVKEAEKVPNTVVCLVPGLLNSDFHAEKATGTQALGKAKEDEKLTFFWNTFPEVVPLTYPGKANEVFSPQRTLVNREIEKSVKRKLLEHSANTAIKLDDLLIKMPDWMDHDYKFFPGSGQTVPEDWYETVELNQGEPKVYALDCEFCQTKAGSQLARISVVDYDNNVVYDEYVKPEAEIIDYKTKFSGITEELMVNASTTEKDVREKLRSLISASDFLVGHSLSFDLNVLKMSHSKIIDTCTIYDHPRKKPFKASLKWLSETYLDRKIQKGEENNAGHSSVEDCIACLDLLKLKLSKGMLFGQEPDEEPISVALNTEAEKPVALVDTSMSDWRIANTSAHTLHQYLVENDDEAVKQIADAIKVSKTVFCKLSEYPQGGNDDEKSKLNTRLQSIWQTLPENSIFIVVCGTVVDPEIDTLQRVKSKFNWMQKQGMKVTDPEQVWDFDKAAKLKSSVAKAKESACFLAVKAS</sequence>
<dbReference type="PANTHER" id="PTHR12801:SF115">
    <property type="entry name" value="FI18136P1-RELATED"/>
    <property type="match status" value="1"/>
</dbReference>
<evidence type="ECO:0000256" key="5">
    <source>
        <dbReference type="ARBA" id="ARBA00022839"/>
    </source>
</evidence>
<dbReference type="GeneID" id="37010552"/>
<dbReference type="EMBL" id="PKFO01000008">
    <property type="protein sequence ID" value="PVH22648.1"/>
    <property type="molecule type" value="Genomic_DNA"/>
</dbReference>
<dbReference type="InterPro" id="IPR034922">
    <property type="entry name" value="REX1-like_exo"/>
</dbReference>
<dbReference type="OrthoDB" id="206335at2759"/>
<dbReference type="SMART" id="SM00479">
    <property type="entry name" value="EXOIII"/>
    <property type="match status" value="1"/>
</dbReference>
<keyword evidence="5" id="KW-0269">Exonuclease</keyword>
<dbReference type="VEuPathDB" id="FungiDB:CXQ85_005222"/>
<evidence type="ECO:0000256" key="7">
    <source>
        <dbReference type="SAM" id="MobiDB-lite"/>
    </source>
</evidence>
<evidence type="ECO:0000256" key="4">
    <source>
        <dbReference type="ARBA" id="ARBA00022801"/>
    </source>
</evidence>
<accession>A0A2V1AXR9</accession>
<dbReference type="Proteomes" id="UP000244309">
    <property type="component" value="Unassembled WGS sequence"/>
</dbReference>
<keyword evidence="10" id="KW-1185">Reference proteome</keyword>
<comment type="caution">
    <text evidence="9">The sequence shown here is derived from an EMBL/GenBank/DDBJ whole genome shotgun (WGS) entry which is preliminary data.</text>
</comment>
<dbReference type="SUPFAM" id="SSF53098">
    <property type="entry name" value="Ribonuclease H-like"/>
    <property type="match status" value="1"/>
</dbReference>
<comment type="similarity">
    <text evidence="2">Belongs to the REXO1/REXO3 family.</text>
</comment>
<protein>
    <recommendedName>
        <fullName evidence="8">Exonuclease domain-containing protein</fullName>
    </recommendedName>
</protein>
<dbReference type="GO" id="GO:0005634">
    <property type="term" value="C:nucleus"/>
    <property type="evidence" value="ECO:0007669"/>
    <property type="project" value="UniProtKB-SubCell"/>
</dbReference>
<feature type="compositionally biased region" description="Basic and acidic residues" evidence="7">
    <location>
        <begin position="18"/>
        <end position="29"/>
    </location>
</feature>
<evidence type="ECO:0000259" key="8">
    <source>
        <dbReference type="SMART" id="SM00479"/>
    </source>
</evidence>
<evidence type="ECO:0000313" key="10">
    <source>
        <dbReference type="Proteomes" id="UP000244309"/>
    </source>
</evidence>
<evidence type="ECO:0000256" key="1">
    <source>
        <dbReference type="ARBA" id="ARBA00004123"/>
    </source>
</evidence>
<dbReference type="InterPro" id="IPR013520">
    <property type="entry name" value="Ribonucl_H"/>
</dbReference>
<keyword evidence="3" id="KW-0540">Nuclease</keyword>
<gene>
    <name evidence="9" type="ORF">CXQ85_005222</name>
</gene>
<comment type="subcellular location">
    <subcellularLocation>
        <location evidence="1">Nucleus</location>
    </subcellularLocation>
</comment>
<proteinExistence type="inferred from homology"/>
<dbReference type="GO" id="GO:0003676">
    <property type="term" value="F:nucleic acid binding"/>
    <property type="evidence" value="ECO:0007669"/>
    <property type="project" value="InterPro"/>
</dbReference>
<dbReference type="FunFam" id="3.30.420.10:FF:000019">
    <property type="entry name" value="RNA exonuclease NEF-sp"/>
    <property type="match status" value="1"/>
</dbReference>
<dbReference type="Pfam" id="PF00929">
    <property type="entry name" value="RNase_T"/>
    <property type="match status" value="1"/>
</dbReference>
<name>A0A2V1AXR9_9ASCO</name>
<dbReference type="RefSeq" id="XP_025343588.1">
    <property type="nucleotide sequence ID" value="XM_025488821.1"/>
</dbReference>
<evidence type="ECO:0000313" key="9">
    <source>
        <dbReference type="EMBL" id="PVH22648.1"/>
    </source>
</evidence>
<dbReference type="GO" id="GO:0004527">
    <property type="term" value="F:exonuclease activity"/>
    <property type="evidence" value="ECO:0007669"/>
    <property type="project" value="UniProtKB-KW"/>
</dbReference>
<evidence type="ECO:0000256" key="3">
    <source>
        <dbReference type="ARBA" id="ARBA00022722"/>
    </source>
</evidence>
<dbReference type="InterPro" id="IPR036397">
    <property type="entry name" value="RNaseH_sf"/>
</dbReference>
<dbReference type="InterPro" id="IPR047021">
    <property type="entry name" value="REXO1/3/4-like"/>
</dbReference>
<dbReference type="AlphaFoldDB" id="A0A2V1AXR9"/>
<keyword evidence="6" id="KW-0539">Nucleus</keyword>
<dbReference type="CDD" id="cd06145">
    <property type="entry name" value="REX1_like"/>
    <property type="match status" value="1"/>
</dbReference>
<feature type="region of interest" description="Disordered" evidence="7">
    <location>
        <begin position="1"/>
        <end position="38"/>
    </location>
</feature>
<organism evidence="9 10">
    <name type="scientific">Candidozyma haemuli</name>
    <dbReference type="NCBI Taxonomy" id="45357"/>
    <lineage>
        <taxon>Eukaryota</taxon>
        <taxon>Fungi</taxon>
        <taxon>Dikarya</taxon>
        <taxon>Ascomycota</taxon>
        <taxon>Saccharomycotina</taxon>
        <taxon>Pichiomycetes</taxon>
        <taxon>Metschnikowiaceae</taxon>
        <taxon>Candidozyma</taxon>
    </lineage>
</organism>
<evidence type="ECO:0000256" key="2">
    <source>
        <dbReference type="ARBA" id="ARBA00006357"/>
    </source>
</evidence>
<dbReference type="InterPro" id="IPR012337">
    <property type="entry name" value="RNaseH-like_sf"/>
</dbReference>